<evidence type="ECO:0000313" key="2">
    <source>
        <dbReference type="EMBL" id="MPC71022.1"/>
    </source>
</evidence>
<proteinExistence type="predicted"/>
<dbReference type="AlphaFoldDB" id="A0A5B7HIG2"/>
<dbReference type="Proteomes" id="UP000324222">
    <property type="component" value="Unassembled WGS sequence"/>
</dbReference>
<feature type="region of interest" description="Disordered" evidence="1">
    <location>
        <begin position="44"/>
        <end position="65"/>
    </location>
</feature>
<dbReference type="InterPro" id="IPR021109">
    <property type="entry name" value="Peptidase_aspartic_dom_sf"/>
</dbReference>
<reference evidence="2 3" key="1">
    <citation type="submission" date="2019-05" db="EMBL/GenBank/DDBJ databases">
        <title>Another draft genome of Portunus trituberculatus and its Hox gene families provides insights of decapod evolution.</title>
        <authorList>
            <person name="Jeong J.-H."/>
            <person name="Song I."/>
            <person name="Kim S."/>
            <person name="Choi T."/>
            <person name="Kim D."/>
            <person name="Ryu S."/>
            <person name="Kim W."/>
        </authorList>
    </citation>
    <scope>NUCLEOTIDE SEQUENCE [LARGE SCALE GENOMIC DNA]</scope>
    <source>
        <tissue evidence="2">Muscle</tissue>
    </source>
</reference>
<sequence>MWQVRPLAGAVWPAMRITLSRGHRLYALQAVLLELWPNKTSFTGLKGSQRSNGGKKHSQAEKQGEASARGCAALPEISWQLTAAPTAVHVAGTVKECSFQLVVDTGSEKIVMKVDLVDVNSVPEAIQQLCGVTGQCITMWSPVMVNIGIRSVLERLPVFTAALEDPCLLGIDFLTRVGASLDL</sequence>
<evidence type="ECO:0000313" key="3">
    <source>
        <dbReference type="Proteomes" id="UP000324222"/>
    </source>
</evidence>
<dbReference type="EMBL" id="VSRR010032159">
    <property type="protein sequence ID" value="MPC71022.1"/>
    <property type="molecule type" value="Genomic_DNA"/>
</dbReference>
<organism evidence="2 3">
    <name type="scientific">Portunus trituberculatus</name>
    <name type="common">Swimming crab</name>
    <name type="synonym">Neptunus trituberculatus</name>
    <dbReference type="NCBI Taxonomy" id="210409"/>
    <lineage>
        <taxon>Eukaryota</taxon>
        <taxon>Metazoa</taxon>
        <taxon>Ecdysozoa</taxon>
        <taxon>Arthropoda</taxon>
        <taxon>Crustacea</taxon>
        <taxon>Multicrustacea</taxon>
        <taxon>Malacostraca</taxon>
        <taxon>Eumalacostraca</taxon>
        <taxon>Eucarida</taxon>
        <taxon>Decapoda</taxon>
        <taxon>Pleocyemata</taxon>
        <taxon>Brachyura</taxon>
        <taxon>Eubrachyura</taxon>
        <taxon>Portunoidea</taxon>
        <taxon>Portunidae</taxon>
        <taxon>Portuninae</taxon>
        <taxon>Portunus</taxon>
    </lineage>
</organism>
<dbReference type="PROSITE" id="PS00141">
    <property type="entry name" value="ASP_PROTEASE"/>
    <property type="match status" value="1"/>
</dbReference>
<dbReference type="GO" id="GO:0004190">
    <property type="term" value="F:aspartic-type endopeptidase activity"/>
    <property type="evidence" value="ECO:0007669"/>
    <property type="project" value="InterPro"/>
</dbReference>
<keyword evidence="3" id="KW-1185">Reference proteome</keyword>
<evidence type="ECO:0008006" key="4">
    <source>
        <dbReference type="Google" id="ProtNLM"/>
    </source>
</evidence>
<accession>A0A5B7HIG2</accession>
<protein>
    <recommendedName>
        <fullName evidence="4">Peptidase A2 domain-containing protein</fullName>
    </recommendedName>
</protein>
<comment type="caution">
    <text evidence="2">The sequence shown here is derived from an EMBL/GenBank/DDBJ whole genome shotgun (WGS) entry which is preliminary data.</text>
</comment>
<dbReference type="Gene3D" id="2.40.70.10">
    <property type="entry name" value="Acid Proteases"/>
    <property type="match status" value="1"/>
</dbReference>
<dbReference type="InterPro" id="IPR001969">
    <property type="entry name" value="Aspartic_peptidase_AS"/>
</dbReference>
<evidence type="ECO:0000256" key="1">
    <source>
        <dbReference type="SAM" id="MobiDB-lite"/>
    </source>
</evidence>
<gene>
    <name evidence="2" type="ORF">E2C01_065289</name>
</gene>
<dbReference type="GO" id="GO:0006508">
    <property type="term" value="P:proteolysis"/>
    <property type="evidence" value="ECO:0007669"/>
    <property type="project" value="InterPro"/>
</dbReference>
<dbReference type="SUPFAM" id="SSF50630">
    <property type="entry name" value="Acid proteases"/>
    <property type="match status" value="1"/>
</dbReference>
<name>A0A5B7HIG2_PORTR</name>